<dbReference type="Gene3D" id="1.10.10.2840">
    <property type="entry name" value="PucR C-terminal helix-turn-helix domain"/>
    <property type="match status" value="1"/>
</dbReference>
<keyword evidence="4" id="KW-1185">Reference proteome</keyword>
<dbReference type="InterPro" id="IPR025751">
    <property type="entry name" value="RsbRD_N_dom"/>
</dbReference>
<dbReference type="Pfam" id="PF13556">
    <property type="entry name" value="HTH_30"/>
    <property type="match status" value="1"/>
</dbReference>
<evidence type="ECO:0000313" key="4">
    <source>
        <dbReference type="Proteomes" id="UP000035065"/>
    </source>
</evidence>
<comment type="caution">
    <text evidence="3">The sequence shown here is derived from an EMBL/GenBank/DDBJ whole genome shotgun (WGS) entry which is preliminary data.</text>
</comment>
<sequence>MPQQIPDESGFLPRLRAQWPRIAAEMLRGGIAATVPSGLPEDHFNDEVLPAIILCGNAAFEALAYDRALSYDEVHAFAAPVAERHAEDRLPLRTLLTGIADSAQILLAEAAALAGPADLAELVTFGQRLLTLLSNINITVVSTYTEVEQSIYHAEREARRELCAALVAGRPAAGLAARADTAVADSYSVLSIRLDVDDSPVSAAHLITRRRMRLLQRALDELTTETTPSLFDGVHGTALIAGYASATAHRQERWQMLADRLTEQFGADVHVIVTPDVAPEDLPAAVADGGELAELAAALGRPAGAYGLDDLLLEYQITRPSPARDRLAARVSPLFEQPHLLDALQAHLKHGANRKEAAREVFVHPNTLTYRLRRVGELTGLDPADPHDSRILAAALTVTRLQHRPIRA</sequence>
<dbReference type="AlphaFoldDB" id="F1YJW8"/>
<dbReference type="STRING" id="644548.SCNU_10991"/>
<accession>F1YJW8</accession>
<evidence type="ECO:0000259" key="1">
    <source>
        <dbReference type="Pfam" id="PF13556"/>
    </source>
</evidence>
<dbReference type="InterPro" id="IPR025736">
    <property type="entry name" value="PucR_C-HTH_dom"/>
</dbReference>
<dbReference type="PANTHER" id="PTHR33744">
    <property type="entry name" value="CARBOHYDRATE DIACID REGULATOR"/>
    <property type="match status" value="1"/>
</dbReference>
<reference evidence="3 4" key="1">
    <citation type="journal article" date="2011" name="J. Bacteriol.">
        <title>Draft Genome Sequence of Gordonia neofelifaecis NRRL B-59395, a Cholesterol-Degrading Actinomycete.</title>
        <authorList>
            <person name="Ge F."/>
            <person name="Li W."/>
            <person name="Chen G."/>
            <person name="Liu Y."/>
            <person name="Zhang G."/>
            <person name="Yong B."/>
            <person name="Wang Q."/>
            <person name="Wang N."/>
            <person name="Huang Z."/>
            <person name="Li W."/>
            <person name="Wang J."/>
            <person name="Wu C."/>
            <person name="Xie Q."/>
            <person name="Liu G."/>
        </authorList>
    </citation>
    <scope>NUCLEOTIDE SEQUENCE [LARGE SCALE GENOMIC DNA]</scope>
    <source>
        <strain evidence="3 4">NRRL B-59395</strain>
    </source>
</reference>
<dbReference type="InterPro" id="IPR051448">
    <property type="entry name" value="CdaR-like_regulators"/>
</dbReference>
<dbReference type="eggNOG" id="COG2508">
    <property type="taxonomic scope" value="Bacteria"/>
</dbReference>
<evidence type="ECO:0000313" key="3">
    <source>
        <dbReference type="EMBL" id="EGD55050.1"/>
    </source>
</evidence>
<dbReference type="OrthoDB" id="4535840at2"/>
<dbReference type="EMBL" id="AEUD01000008">
    <property type="protein sequence ID" value="EGD55050.1"/>
    <property type="molecule type" value="Genomic_DNA"/>
</dbReference>
<name>F1YJW8_9ACTN</name>
<organism evidence="3 4">
    <name type="scientific">Gordonia neofelifaecis NRRL B-59395</name>
    <dbReference type="NCBI Taxonomy" id="644548"/>
    <lineage>
        <taxon>Bacteria</taxon>
        <taxon>Bacillati</taxon>
        <taxon>Actinomycetota</taxon>
        <taxon>Actinomycetes</taxon>
        <taxon>Mycobacteriales</taxon>
        <taxon>Gordoniaceae</taxon>
        <taxon>Gordonia</taxon>
    </lineage>
</organism>
<dbReference type="InterPro" id="IPR042070">
    <property type="entry name" value="PucR_C-HTH_sf"/>
</dbReference>
<dbReference type="PANTHER" id="PTHR33744:SF7">
    <property type="entry name" value="PUCR FAMILY TRANSCRIPTIONAL REGULATOR"/>
    <property type="match status" value="1"/>
</dbReference>
<protein>
    <submittedName>
        <fullName evidence="3">Putative transcriptional regulator</fullName>
    </submittedName>
</protein>
<dbReference type="Proteomes" id="UP000035065">
    <property type="component" value="Unassembled WGS sequence"/>
</dbReference>
<feature type="domain" description="PucR C-terminal helix-turn-helix" evidence="1">
    <location>
        <begin position="340"/>
        <end position="397"/>
    </location>
</feature>
<gene>
    <name evidence="3" type="ORF">SCNU_10991</name>
</gene>
<dbReference type="Pfam" id="PF14361">
    <property type="entry name" value="RsbRD_N"/>
    <property type="match status" value="1"/>
</dbReference>
<feature type="domain" description="RsbT co-antagonist protein RsbRD N-terminal" evidence="2">
    <location>
        <begin position="20"/>
        <end position="159"/>
    </location>
</feature>
<dbReference type="RefSeq" id="WP_009679420.1">
    <property type="nucleotide sequence ID" value="NZ_AEUD01000008.1"/>
</dbReference>
<proteinExistence type="predicted"/>
<evidence type="ECO:0000259" key="2">
    <source>
        <dbReference type="Pfam" id="PF14361"/>
    </source>
</evidence>